<organism evidence="1">
    <name type="scientific">marine sediment metagenome</name>
    <dbReference type="NCBI Taxonomy" id="412755"/>
    <lineage>
        <taxon>unclassified sequences</taxon>
        <taxon>metagenomes</taxon>
        <taxon>ecological metagenomes</taxon>
    </lineage>
</organism>
<gene>
    <name evidence="1" type="ORF">S06H3_41648</name>
</gene>
<comment type="caution">
    <text evidence="1">The sequence shown here is derived from an EMBL/GenBank/DDBJ whole genome shotgun (WGS) entry which is preliminary data.</text>
</comment>
<dbReference type="EMBL" id="BARV01025691">
    <property type="protein sequence ID" value="GAI46079.1"/>
    <property type="molecule type" value="Genomic_DNA"/>
</dbReference>
<dbReference type="AlphaFoldDB" id="X1QS42"/>
<name>X1QS42_9ZZZZ</name>
<feature type="non-terminal residue" evidence="1">
    <location>
        <position position="1"/>
    </location>
</feature>
<protein>
    <submittedName>
        <fullName evidence="1">Uncharacterized protein</fullName>
    </submittedName>
</protein>
<reference evidence="1" key="1">
    <citation type="journal article" date="2014" name="Front. Microbiol.">
        <title>High frequency of phylogenetically diverse reductive dehalogenase-homologous genes in deep subseafloor sedimentary metagenomes.</title>
        <authorList>
            <person name="Kawai M."/>
            <person name="Futagami T."/>
            <person name="Toyoda A."/>
            <person name="Takaki Y."/>
            <person name="Nishi S."/>
            <person name="Hori S."/>
            <person name="Arai W."/>
            <person name="Tsubouchi T."/>
            <person name="Morono Y."/>
            <person name="Uchiyama I."/>
            <person name="Ito T."/>
            <person name="Fujiyama A."/>
            <person name="Inagaki F."/>
            <person name="Takami H."/>
        </authorList>
    </citation>
    <scope>NUCLEOTIDE SEQUENCE</scope>
    <source>
        <strain evidence="1">Expedition CK06-06</strain>
    </source>
</reference>
<feature type="non-terminal residue" evidence="1">
    <location>
        <position position="264"/>
    </location>
</feature>
<sequence length="264" mass="30215">SGLENPEDFGLAYNEMVTKDSVAADHRLGYINFSYTEPWGWWGWAIGLRPKEDDPKPTHEEMMAILNERAADEEALATKTRSPAHAAHTILNSGVYDKEGKLRLRRGYVAKWGGYNWCLNASPYAVEEGKLSRCQATYEWEIEPKLALGADGIYLDSVVNSWSAAPNYRPDHLARSHHPLTFASLDPTPTQLGVWHHYEFIAHLSEDLHGRGKLLMANIFPYNWVFFNHLLDVMGHETWGADNLDKMRAERTLAYHKPYTWLMQ</sequence>
<evidence type="ECO:0000313" key="1">
    <source>
        <dbReference type="EMBL" id="GAI46079.1"/>
    </source>
</evidence>
<proteinExistence type="predicted"/>
<accession>X1QS42</accession>